<dbReference type="EMBL" id="JAMQYH010000005">
    <property type="protein sequence ID" value="KAJ1687248.1"/>
    <property type="molecule type" value="Genomic_DNA"/>
</dbReference>
<dbReference type="AlphaFoldDB" id="A0A9Q0C4Q8"/>
<evidence type="ECO:0000256" key="12">
    <source>
        <dbReference type="SAM" id="Phobius"/>
    </source>
</evidence>
<proteinExistence type="inferred from homology"/>
<dbReference type="GO" id="GO:0046872">
    <property type="term" value="F:metal ion binding"/>
    <property type="evidence" value="ECO:0007669"/>
    <property type="project" value="UniProtKB-KW"/>
</dbReference>
<sequence length="580" mass="66938">MIGVTREMLKATSSRSLVIKINIAFLALLLVSYLVLLLRPSSLFDRNNNATTASLVRCTLHDCHLRKQVARIFPNKVTSEKLIVKEKAPSFLDFIQNHVKVGLVSMEEDDLRQWGVKGQVTTIKFEPVSSNLEWKDLFPEWIDEEEDSEGSNCPEIPMPDVTLYDEVDVVVARLPCKKPEEGWNRDVFRLQVHMASAKIATRKGKMSQNGTVKVIFFSKCEPMMDIFQCDDLVGQEGEWWMYEAKVDRLEEKLRLPMGSCNLALPLWDEGVNNEFNASKLTAPLAPARREAYATVLHSSVTYLCGAIILAQSIRRSGTTRDLLLLHDKSIPQDKLDALAAAGWTLHLIKRIRNPKAEPGTYNEHNYSKFRLWQLTDYDKIIFVDSDVVVLRSLDILFSFPQMSAAGNDGSIFNSGVMVIEPSNCTFKTLMHHRKDVVSYNGGDQGFLNELFVWWHRMPRRVNYLKNFWANTTGERTMKEHLFTVEPPKLYSIHYLGLKPWLCYRDYDCNWDIGDQRVYASDVANQRWWKLHDEMDGSLQFHCRLSERRKIELLWDRKMAGKAGFPDEHWRINVTDPRKDL</sequence>
<evidence type="ECO:0000256" key="6">
    <source>
        <dbReference type="ARBA" id="ARBA00022989"/>
    </source>
</evidence>
<feature type="transmembrane region" description="Helical" evidence="12">
    <location>
        <begin position="21"/>
        <end position="38"/>
    </location>
</feature>
<dbReference type="InterPro" id="IPR029044">
    <property type="entry name" value="Nucleotide-diphossugar_trans"/>
</dbReference>
<dbReference type="EC" id="2.4.1.-" evidence="11"/>
<dbReference type="InterPro" id="IPR002495">
    <property type="entry name" value="Glyco_trans_8"/>
</dbReference>
<keyword evidence="3" id="KW-0808">Transferase</keyword>
<evidence type="ECO:0000256" key="9">
    <source>
        <dbReference type="ARBA" id="ARBA00023316"/>
    </source>
</evidence>
<evidence type="ECO:0000256" key="7">
    <source>
        <dbReference type="ARBA" id="ARBA00023136"/>
    </source>
</evidence>
<keyword evidence="9" id="KW-0961">Cell wall biogenesis/degradation</keyword>
<evidence type="ECO:0000256" key="10">
    <source>
        <dbReference type="ARBA" id="ARBA00038162"/>
    </source>
</evidence>
<dbReference type="FunFam" id="3.90.550.10:FF:000018">
    <property type="entry name" value="Hexosyltransferase"/>
    <property type="match status" value="1"/>
</dbReference>
<accession>A0A9Q0C4Q8</accession>
<comment type="similarity">
    <text evidence="10">Belongs to the glycosyltransferase 8 family. Glycogenin subfamily.</text>
</comment>
<evidence type="ECO:0000256" key="2">
    <source>
        <dbReference type="ARBA" id="ARBA00022676"/>
    </source>
</evidence>
<reference evidence="13" key="1">
    <citation type="journal article" date="2022" name="Cell">
        <title>Repeat-based holocentromeres influence genome architecture and karyotype evolution.</title>
        <authorList>
            <person name="Hofstatter P.G."/>
            <person name="Thangavel G."/>
            <person name="Lux T."/>
            <person name="Neumann P."/>
            <person name="Vondrak T."/>
            <person name="Novak P."/>
            <person name="Zhang M."/>
            <person name="Costa L."/>
            <person name="Castellani M."/>
            <person name="Scott A."/>
            <person name="Toegelov H."/>
            <person name="Fuchs J."/>
            <person name="Mata-Sucre Y."/>
            <person name="Dias Y."/>
            <person name="Vanzela A.L.L."/>
            <person name="Huettel B."/>
            <person name="Almeida C.C.S."/>
            <person name="Simkova H."/>
            <person name="Souza G."/>
            <person name="Pedrosa-Harand A."/>
            <person name="Macas J."/>
            <person name="Mayer K.F.X."/>
            <person name="Houben A."/>
            <person name="Marques A."/>
        </authorList>
    </citation>
    <scope>NUCLEOTIDE SEQUENCE</scope>
    <source>
        <strain evidence="13">RhyBre1mFocal</strain>
    </source>
</reference>
<keyword evidence="5" id="KW-0479">Metal-binding</keyword>
<dbReference type="PANTHER" id="PTHR11183">
    <property type="entry name" value="GLYCOGENIN SUBFAMILY MEMBER"/>
    <property type="match status" value="1"/>
</dbReference>
<protein>
    <recommendedName>
        <fullName evidence="11">Hexosyltransferase</fullName>
        <ecNumber evidence="11">2.4.1.-</ecNumber>
    </recommendedName>
</protein>
<dbReference type="CDD" id="cd02537">
    <property type="entry name" value="GT8_Glycogenin"/>
    <property type="match status" value="1"/>
</dbReference>
<keyword evidence="8" id="KW-0464">Manganese</keyword>
<evidence type="ECO:0000256" key="3">
    <source>
        <dbReference type="ARBA" id="ARBA00022679"/>
    </source>
</evidence>
<evidence type="ECO:0000256" key="11">
    <source>
        <dbReference type="RuleBase" id="RU362027"/>
    </source>
</evidence>
<evidence type="ECO:0000256" key="4">
    <source>
        <dbReference type="ARBA" id="ARBA00022692"/>
    </source>
</evidence>
<comment type="subcellular location">
    <subcellularLocation>
        <location evidence="1">Golgi apparatus membrane</location>
        <topology evidence="1">Single-pass type II membrane protein</topology>
    </subcellularLocation>
</comment>
<evidence type="ECO:0000313" key="13">
    <source>
        <dbReference type="EMBL" id="KAJ1687248.1"/>
    </source>
</evidence>
<keyword evidence="6 12" id="KW-1133">Transmembrane helix</keyword>
<dbReference type="GO" id="GO:0071555">
    <property type="term" value="P:cell wall organization"/>
    <property type="evidence" value="ECO:0007669"/>
    <property type="project" value="UniProtKB-KW"/>
</dbReference>
<keyword evidence="14" id="KW-1185">Reference proteome</keyword>
<dbReference type="GO" id="GO:0000139">
    <property type="term" value="C:Golgi membrane"/>
    <property type="evidence" value="ECO:0007669"/>
    <property type="project" value="UniProtKB-SubCell"/>
</dbReference>
<evidence type="ECO:0000313" key="14">
    <source>
        <dbReference type="Proteomes" id="UP001151287"/>
    </source>
</evidence>
<dbReference type="InterPro" id="IPR050587">
    <property type="entry name" value="GNT1/Glycosyltrans_8"/>
</dbReference>
<organism evidence="13 14">
    <name type="scientific">Rhynchospora breviuscula</name>
    <dbReference type="NCBI Taxonomy" id="2022672"/>
    <lineage>
        <taxon>Eukaryota</taxon>
        <taxon>Viridiplantae</taxon>
        <taxon>Streptophyta</taxon>
        <taxon>Embryophyta</taxon>
        <taxon>Tracheophyta</taxon>
        <taxon>Spermatophyta</taxon>
        <taxon>Magnoliopsida</taxon>
        <taxon>Liliopsida</taxon>
        <taxon>Poales</taxon>
        <taxon>Cyperaceae</taxon>
        <taxon>Cyperoideae</taxon>
        <taxon>Rhynchosporeae</taxon>
        <taxon>Rhynchospora</taxon>
    </lineage>
</organism>
<dbReference type="Pfam" id="PF01501">
    <property type="entry name" value="Glyco_transf_8"/>
    <property type="match status" value="1"/>
</dbReference>
<evidence type="ECO:0000256" key="5">
    <source>
        <dbReference type="ARBA" id="ARBA00022723"/>
    </source>
</evidence>
<evidence type="ECO:0000256" key="8">
    <source>
        <dbReference type="ARBA" id="ARBA00023211"/>
    </source>
</evidence>
<gene>
    <name evidence="13" type="ORF">LUZ63_018638</name>
</gene>
<dbReference type="Proteomes" id="UP001151287">
    <property type="component" value="Unassembled WGS sequence"/>
</dbReference>
<dbReference type="OrthoDB" id="2014201at2759"/>
<keyword evidence="2" id="KW-0328">Glycosyltransferase</keyword>
<dbReference type="GO" id="GO:0016757">
    <property type="term" value="F:glycosyltransferase activity"/>
    <property type="evidence" value="ECO:0007669"/>
    <property type="project" value="UniProtKB-KW"/>
</dbReference>
<dbReference type="SUPFAM" id="SSF53448">
    <property type="entry name" value="Nucleotide-diphospho-sugar transferases"/>
    <property type="match status" value="1"/>
</dbReference>
<keyword evidence="4 12" id="KW-0812">Transmembrane</keyword>
<comment type="caution">
    <text evidence="13">The sequence shown here is derived from an EMBL/GenBank/DDBJ whole genome shotgun (WGS) entry which is preliminary data.</text>
</comment>
<evidence type="ECO:0000256" key="1">
    <source>
        <dbReference type="ARBA" id="ARBA00004323"/>
    </source>
</evidence>
<keyword evidence="7 12" id="KW-0472">Membrane</keyword>
<dbReference type="Gene3D" id="3.90.550.10">
    <property type="entry name" value="Spore Coat Polysaccharide Biosynthesis Protein SpsA, Chain A"/>
    <property type="match status" value="1"/>
</dbReference>
<name>A0A9Q0C4Q8_9POAL</name>